<proteinExistence type="predicted"/>
<keyword evidence="3" id="KW-1185">Reference proteome</keyword>
<protein>
    <submittedName>
        <fullName evidence="2">Uncharacterized protein</fullName>
    </submittedName>
</protein>
<evidence type="ECO:0000313" key="3">
    <source>
        <dbReference type="Proteomes" id="UP000235116"/>
    </source>
</evidence>
<sequence>MLKRLTILILLSSAVMAANQSLAQTMQVPEVGAFLPSIVDVKPGETLPIDGLWSISSLDKVVRIDRGRIYAIEGWNHLVIFKIKPGMVVIKQFKQEAPGIYTGQDLPLQGPLKATLTGDRILDVNVAGAMGEVRYQLIPQQLDDQSAFNELIKEIRGG</sequence>
<feature type="signal peptide" evidence="1">
    <location>
        <begin position="1"/>
        <end position="17"/>
    </location>
</feature>
<organism evidence="2 3">
    <name type="scientific">Ketobacter alkanivorans</name>
    <dbReference type="NCBI Taxonomy" id="1917421"/>
    <lineage>
        <taxon>Bacteria</taxon>
        <taxon>Pseudomonadati</taxon>
        <taxon>Pseudomonadota</taxon>
        <taxon>Gammaproteobacteria</taxon>
        <taxon>Pseudomonadales</taxon>
        <taxon>Ketobacteraceae</taxon>
        <taxon>Ketobacter</taxon>
    </lineage>
</organism>
<dbReference type="Proteomes" id="UP000235116">
    <property type="component" value="Chromosome"/>
</dbReference>
<keyword evidence="1" id="KW-0732">Signal</keyword>
<dbReference type="RefSeq" id="WP_101895285.1">
    <property type="nucleotide sequence ID" value="NZ_CP022684.1"/>
</dbReference>
<name>A0A2K9LNT1_9GAMM</name>
<evidence type="ECO:0000313" key="2">
    <source>
        <dbReference type="EMBL" id="AUM13910.1"/>
    </source>
</evidence>
<dbReference type="EMBL" id="CP022684">
    <property type="protein sequence ID" value="AUM13910.1"/>
    <property type="molecule type" value="Genomic_DNA"/>
</dbReference>
<gene>
    <name evidence="2" type="ORF">Kalk_16400</name>
</gene>
<dbReference type="AlphaFoldDB" id="A0A2K9LNT1"/>
<dbReference type="KEGG" id="kak:Kalk_16400"/>
<feature type="chain" id="PRO_5014998559" evidence="1">
    <location>
        <begin position="18"/>
        <end position="158"/>
    </location>
</feature>
<evidence type="ECO:0000256" key="1">
    <source>
        <dbReference type="SAM" id="SignalP"/>
    </source>
</evidence>
<dbReference type="OrthoDB" id="7397152at2"/>
<accession>A0A2K9LNT1</accession>
<reference evidence="3" key="1">
    <citation type="submission" date="2017-08" db="EMBL/GenBank/DDBJ databases">
        <title>Direct submision.</title>
        <authorList>
            <person name="Kim S.-J."/>
            <person name="Rhee S.-K."/>
        </authorList>
    </citation>
    <scope>NUCLEOTIDE SEQUENCE [LARGE SCALE GENOMIC DNA]</scope>
    <source>
        <strain evidence="3">GI5</strain>
    </source>
</reference>